<dbReference type="Proteomes" id="UP000193240">
    <property type="component" value="Unassembled WGS sequence"/>
</dbReference>
<feature type="compositionally biased region" description="Basic and acidic residues" evidence="1">
    <location>
        <begin position="324"/>
        <end position="352"/>
    </location>
</feature>
<dbReference type="InterPro" id="IPR013268">
    <property type="entry name" value="UTP16"/>
</dbReference>
<feature type="compositionally biased region" description="Gly residues" evidence="1">
    <location>
        <begin position="506"/>
        <end position="516"/>
    </location>
</feature>
<name>A0A1Y2LX61_EPING</name>
<sequence length="516" mass="54419">MFAQLFGAAKRAISRSPSYQGRSSEAPPEIPEVPTSDPAPQSTADTTHTTVTMVTTRRGTETPGMASTPASSAKKIGKRELDALETPTQVKRQRKTTAEVKRTLRSTPRKGDAQSAESSQEDGDEAEAEGDTAGGNTSPLAIRRRSSPKVLVEPSSPVKEDALAEAGFHTPSPASSEAAFVTPFTSKKALAGSPSPQASQTDATPAAAKKARGRAKKTQKDAASMPEEIPSSTQKSPIASPAADAPTHPKAHVRFGSEEPTADPKAHARYEAPAPAPAPPAAEQDDAASASDSDEAPETVSTSTAARAAASKAADATRAQAAQSEKERLKRLAREQRVAAEQAAKRSREALKAAKVAARAAKAARLSSVAEAAQEDEHEHEHEHADPQRRAALPSLLPSSLLASLSASRPPTPPPETRDKTAEQLRTEKLNRHVKFLETSSQAPKERRVGSHHRVAVLGSQSGKLAAKVSRNTKGVREAWLKGRQQERGQGAKGKPRIGKTHRAKFGGGGFLRGED</sequence>
<feature type="compositionally biased region" description="Low complexity" evidence="1">
    <location>
        <begin position="298"/>
        <end position="323"/>
    </location>
</feature>
<feature type="compositionally biased region" description="Low complexity" evidence="1">
    <location>
        <begin position="353"/>
        <end position="372"/>
    </location>
</feature>
<evidence type="ECO:0000256" key="1">
    <source>
        <dbReference type="SAM" id="MobiDB-lite"/>
    </source>
</evidence>
<dbReference type="OMA" id="REHWLKG"/>
<organism evidence="2 3">
    <name type="scientific">Epicoccum nigrum</name>
    <name type="common">Soil fungus</name>
    <name type="synonym">Epicoccum purpurascens</name>
    <dbReference type="NCBI Taxonomy" id="105696"/>
    <lineage>
        <taxon>Eukaryota</taxon>
        <taxon>Fungi</taxon>
        <taxon>Dikarya</taxon>
        <taxon>Ascomycota</taxon>
        <taxon>Pezizomycotina</taxon>
        <taxon>Dothideomycetes</taxon>
        <taxon>Pleosporomycetidae</taxon>
        <taxon>Pleosporales</taxon>
        <taxon>Pleosporineae</taxon>
        <taxon>Didymellaceae</taxon>
        <taxon>Epicoccum</taxon>
    </lineage>
</organism>
<protein>
    <submittedName>
        <fullName evidence="2">Uncharacterized protein</fullName>
    </submittedName>
</protein>
<feature type="compositionally biased region" description="Acidic residues" evidence="1">
    <location>
        <begin position="119"/>
        <end position="130"/>
    </location>
</feature>
<dbReference type="EMBL" id="KZ107846">
    <property type="protein sequence ID" value="OSS48242.1"/>
    <property type="molecule type" value="Genomic_DNA"/>
</dbReference>
<feature type="region of interest" description="Disordered" evidence="1">
    <location>
        <begin position="1"/>
        <end position="453"/>
    </location>
</feature>
<feature type="compositionally biased region" description="Basic residues" evidence="1">
    <location>
        <begin position="494"/>
        <end position="505"/>
    </location>
</feature>
<evidence type="ECO:0000313" key="2">
    <source>
        <dbReference type="EMBL" id="OSS48242.1"/>
    </source>
</evidence>
<dbReference type="GO" id="GO:0030515">
    <property type="term" value="F:snoRNA binding"/>
    <property type="evidence" value="ECO:0007669"/>
    <property type="project" value="InterPro"/>
</dbReference>
<feature type="compositionally biased region" description="Low complexity" evidence="1">
    <location>
        <begin position="43"/>
        <end position="57"/>
    </location>
</feature>
<accession>A0A1Y2LX61</accession>
<proteinExistence type="predicted"/>
<dbReference type="Pfam" id="PF08297">
    <property type="entry name" value="U3_snoRNA_assoc"/>
    <property type="match status" value="1"/>
</dbReference>
<keyword evidence="3" id="KW-1185">Reference proteome</keyword>
<evidence type="ECO:0000313" key="3">
    <source>
        <dbReference type="Proteomes" id="UP000193240"/>
    </source>
</evidence>
<gene>
    <name evidence="2" type="ORF">B5807_07943</name>
</gene>
<dbReference type="STRING" id="105696.A0A1Y2LX61"/>
<dbReference type="InParanoid" id="A0A1Y2LX61"/>
<reference evidence="2 3" key="1">
    <citation type="journal article" date="2017" name="Genome Announc.">
        <title>Genome sequence of the saprophytic ascomycete Epicoccum nigrum ICMP 19927 strain isolated from New Zealand.</title>
        <authorList>
            <person name="Fokin M."/>
            <person name="Fleetwood D."/>
            <person name="Weir B.S."/>
            <person name="Villas-Boas S.G."/>
        </authorList>
    </citation>
    <scope>NUCLEOTIDE SEQUENCE [LARGE SCALE GENOMIC DNA]</scope>
    <source>
        <strain evidence="2 3">ICMP 19927</strain>
    </source>
</reference>
<feature type="compositionally biased region" description="Basic and acidic residues" evidence="1">
    <location>
        <begin position="375"/>
        <end position="389"/>
    </location>
</feature>
<feature type="compositionally biased region" description="Low complexity" evidence="1">
    <location>
        <begin position="390"/>
        <end position="409"/>
    </location>
</feature>
<dbReference type="GO" id="GO:0006364">
    <property type="term" value="P:rRNA processing"/>
    <property type="evidence" value="ECO:0007669"/>
    <property type="project" value="InterPro"/>
</dbReference>
<dbReference type="AlphaFoldDB" id="A0A1Y2LX61"/>
<feature type="region of interest" description="Disordered" evidence="1">
    <location>
        <begin position="480"/>
        <end position="516"/>
    </location>
</feature>
<feature type="compositionally biased region" description="Basic and acidic residues" evidence="1">
    <location>
        <begin position="416"/>
        <end position="431"/>
    </location>
</feature>